<organism evidence="2 3">
    <name type="scientific">Rotaria socialis</name>
    <dbReference type="NCBI Taxonomy" id="392032"/>
    <lineage>
        <taxon>Eukaryota</taxon>
        <taxon>Metazoa</taxon>
        <taxon>Spiralia</taxon>
        <taxon>Gnathifera</taxon>
        <taxon>Rotifera</taxon>
        <taxon>Eurotatoria</taxon>
        <taxon>Bdelloidea</taxon>
        <taxon>Philodinida</taxon>
        <taxon>Philodinidae</taxon>
        <taxon>Rotaria</taxon>
    </lineage>
</organism>
<dbReference type="InterPro" id="IPR012337">
    <property type="entry name" value="RNaseH-like_sf"/>
</dbReference>
<feature type="domain" description="HAT C-terminal dimerisation" evidence="1">
    <location>
        <begin position="64"/>
        <end position="127"/>
    </location>
</feature>
<evidence type="ECO:0000313" key="2">
    <source>
        <dbReference type="EMBL" id="CAF4764353.1"/>
    </source>
</evidence>
<proteinExistence type="predicted"/>
<reference evidence="2" key="1">
    <citation type="submission" date="2021-02" db="EMBL/GenBank/DDBJ databases">
        <authorList>
            <person name="Nowell W R."/>
        </authorList>
    </citation>
    <scope>NUCLEOTIDE SEQUENCE</scope>
</reference>
<accession>A0A821MAI6</accession>
<dbReference type="Pfam" id="PF05699">
    <property type="entry name" value="Dimer_Tnp_hAT"/>
    <property type="match status" value="1"/>
</dbReference>
<dbReference type="InterPro" id="IPR008906">
    <property type="entry name" value="HATC_C_dom"/>
</dbReference>
<dbReference type="GO" id="GO:0046983">
    <property type="term" value="F:protein dimerization activity"/>
    <property type="evidence" value="ECO:0007669"/>
    <property type="project" value="InterPro"/>
</dbReference>
<protein>
    <recommendedName>
        <fullName evidence="1">HAT C-terminal dimerisation domain-containing protein</fullName>
    </recommendedName>
</protein>
<dbReference type="EMBL" id="CAJOBR010004047">
    <property type="protein sequence ID" value="CAF4764353.1"/>
    <property type="molecule type" value="Genomic_DNA"/>
</dbReference>
<gene>
    <name evidence="2" type="ORF">QYT958_LOCUS21803</name>
</gene>
<name>A0A821MAI6_9BILA</name>
<dbReference type="SUPFAM" id="SSF53098">
    <property type="entry name" value="Ribonuclease H-like"/>
    <property type="match status" value="1"/>
</dbReference>
<evidence type="ECO:0000313" key="3">
    <source>
        <dbReference type="Proteomes" id="UP000663848"/>
    </source>
</evidence>
<sequence>MKKEAQSIAGSSTYASSTATKSNQTLTDKLKTVVGMSTNVKPSRSLSAEDELILFTQVIQSFKGDFSSFWIQYRERFSRLYKVAQRVNIIPATSVPSESIFSIAGYVARKQRTSLSSTSLRHLMVLKESHRIDTLRQISRGDMC</sequence>
<comment type="caution">
    <text evidence="2">The sequence shown here is derived from an EMBL/GenBank/DDBJ whole genome shotgun (WGS) entry which is preliminary data.</text>
</comment>
<dbReference type="Proteomes" id="UP000663848">
    <property type="component" value="Unassembled WGS sequence"/>
</dbReference>
<evidence type="ECO:0000259" key="1">
    <source>
        <dbReference type="Pfam" id="PF05699"/>
    </source>
</evidence>
<dbReference type="AlphaFoldDB" id="A0A821MAI6"/>